<dbReference type="Gramene" id="PRQ29432">
    <property type="protein sequence ID" value="PRQ29432"/>
    <property type="gene ID" value="RchiOBHm_Chr5g0013831"/>
</dbReference>
<accession>A0A2P6Q5H5</accession>
<dbReference type="EMBL" id="PDCK01000043">
    <property type="protein sequence ID" value="PRQ29432.1"/>
    <property type="molecule type" value="Genomic_DNA"/>
</dbReference>
<keyword evidence="3" id="KW-1185">Reference proteome</keyword>
<keyword evidence="1" id="KW-1133">Transmembrane helix</keyword>
<keyword evidence="1" id="KW-0812">Transmembrane</keyword>
<organism evidence="2 3">
    <name type="scientific">Rosa chinensis</name>
    <name type="common">China rose</name>
    <dbReference type="NCBI Taxonomy" id="74649"/>
    <lineage>
        <taxon>Eukaryota</taxon>
        <taxon>Viridiplantae</taxon>
        <taxon>Streptophyta</taxon>
        <taxon>Embryophyta</taxon>
        <taxon>Tracheophyta</taxon>
        <taxon>Spermatophyta</taxon>
        <taxon>Magnoliopsida</taxon>
        <taxon>eudicotyledons</taxon>
        <taxon>Gunneridae</taxon>
        <taxon>Pentapetalae</taxon>
        <taxon>rosids</taxon>
        <taxon>fabids</taxon>
        <taxon>Rosales</taxon>
        <taxon>Rosaceae</taxon>
        <taxon>Rosoideae</taxon>
        <taxon>Rosoideae incertae sedis</taxon>
        <taxon>Rosa</taxon>
    </lineage>
</organism>
<dbReference type="AlphaFoldDB" id="A0A2P6Q5H5"/>
<keyword evidence="1" id="KW-0472">Membrane</keyword>
<dbReference type="Proteomes" id="UP000238479">
    <property type="component" value="Chromosome 5"/>
</dbReference>
<feature type="transmembrane region" description="Helical" evidence="1">
    <location>
        <begin position="46"/>
        <end position="63"/>
    </location>
</feature>
<protein>
    <submittedName>
        <fullName evidence="2">Uncharacterized protein</fullName>
    </submittedName>
</protein>
<sequence length="64" mass="7530">MVLTAETGCDFSTRWMRSHICRSGLSNWKAVTDLCRNHICSNCICAYFWNKYILYLLLLFFIVS</sequence>
<evidence type="ECO:0000256" key="1">
    <source>
        <dbReference type="SAM" id="Phobius"/>
    </source>
</evidence>
<name>A0A2P6Q5H5_ROSCH</name>
<proteinExistence type="predicted"/>
<evidence type="ECO:0000313" key="2">
    <source>
        <dbReference type="EMBL" id="PRQ29432.1"/>
    </source>
</evidence>
<comment type="caution">
    <text evidence="2">The sequence shown here is derived from an EMBL/GenBank/DDBJ whole genome shotgun (WGS) entry which is preliminary data.</text>
</comment>
<evidence type="ECO:0000313" key="3">
    <source>
        <dbReference type="Proteomes" id="UP000238479"/>
    </source>
</evidence>
<reference evidence="2 3" key="1">
    <citation type="journal article" date="2018" name="Nat. Genet.">
        <title>The Rosa genome provides new insights in the design of modern roses.</title>
        <authorList>
            <person name="Bendahmane M."/>
        </authorList>
    </citation>
    <scope>NUCLEOTIDE SEQUENCE [LARGE SCALE GENOMIC DNA]</scope>
    <source>
        <strain evidence="3">cv. Old Blush</strain>
    </source>
</reference>
<gene>
    <name evidence="2" type="ORF">RchiOBHm_Chr5g0013831</name>
</gene>